<dbReference type="GO" id="GO:0046872">
    <property type="term" value="F:metal ion binding"/>
    <property type="evidence" value="ECO:0007669"/>
    <property type="project" value="UniProtKB-KW"/>
</dbReference>
<keyword evidence="4 7" id="KW-1133">Transmembrane helix</keyword>
<accession>A0A1I1VJP1</accession>
<comment type="subunit">
    <text evidence="7">Heterodimer of a catalytic subunit (MsrP) and a heme-binding subunit (MsrQ).</text>
</comment>
<comment type="similarity">
    <text evidence="7">Belongs to the MsrQ family.</text>
</comment>
<keyword evidence="7" id="KW-0285">Flavoprotein</keyword>
<proteinExistence type="inferred from homology"/>
<comment type="function">
    <text evidence="7">Part of the MsrPQ system that repairs oxidized periplasmic proteins containing methionine sulfoxide residues (Met-O), using respiratory chain electrons. Thus protects these proteins from oxidative-stress damage caused by reactive species of oxygen and chlorine generated by the host defense mechanisms. MsrPQ is essential for the maintenance of envelope integrity under bleach stress, rescuing a wide series of structurally unrelated periplasmic proteins from methionine oxidation. MsrQ provides electrons for reduction to the reductase catalytic subunit MsrP, using the quinone pool of the respiratory chain.</text>
</comment>
<dbReference type="GO" id="GO:0005886">
    <property type="term" value="C:plasma membrane"/>
    <property type="evidence" value="ECO:0007669"/>
    <property type="project" value="UniProtKB-SubCell"/>
</dbReference>
<comment type="subcellular location">
    <subcellularLocation>
        <location evidence="7">Cell membrane</location>
        <topology evidence="7">Multi-pass membrane protein</topology>
    </subcellularLocation>
    <subcellularLocation>
        <location evidence="1">Membrane</location>
        <topology evidence="1">Multi-pass membrane protein</topology>
    </subcellularLocation>
</comment>
<dbReference type="PANTHER" id="PTHR36964:SF1">
    <property type="entry name" value="PROTEIN-METHIONINE-SULFOXIDE REDUCTASE HEME-BINDING SUBUNIT MSRQ"/>
    <property type="match status" value="1"/>
</dbReference>
<name>A0A1I1VJP1_9RHOB</name>
<dbReference type="GO" id="GO:0020037">
    <property type="term" value="F:heme binding"/>
    <property type="evidence" value="ECO:0007669"/>
    <property type="project" value="UniProtKB-UniRule"/>
</dbReference>
<dbReference type="Proteomes" id="UP000198977">
    <property type="component" value="Unassembled WGS sequence"/>
</dbReference>
<sequence length="218" mass="24195">MKQDFKAAGARPAPLRKKSVVDRVNGAARKLPAWAVYIVGLLPVPWMFYLAQTGGYGPDPVKGLEHALGQWALQLLIAGLAITPLRRFAGINLIKFRRALGLLAFAYVSLHLTVWIALDMGLFWAQMLGDVIKRPYITIGMTGFLCLIPLALTSNNRSIRKLGPKWRSLHKLVYLAVLLGGIHFIWLVKGVQLEPLIYMAVILALLAVRLPHFAKVRA</sequence>
<keyword evidence="7" id="KW-0479">Metal-binding</keyword>
<evidence type="ECO:0000256" key="1">
    <source>
        <dbReference type="ARBA" id="ARBA00004141"/>
    </source>
</evidence>
<evidence type="ECO:0000256" key="5">
    <source>
        <dbReference type="ARBA" id="ARBA00023004"/>
    </source>
</evidence>
<feature type="transmembrane region" description="Helical" evidence="7">
    <location>
        <begin position="136"/>
        <end position="152"/>
    </location>
</feature>
<evidence type="ECO:0000259" key="8">
    <source>
        <dbReference type="Pfam" id="PF01794"/>
    </source>
</evidence>
<evidence type="ECO:0000313" key="9">
    <source>
        <dbReference type="EMBL" id="SFD83111.1"/>
    </source>
</evidence>
<keyword evidence="7" id="KW-0288">FMN</keyword>
<dbReference type="InterPro" id="IPR013130">
    <property type="entry name" value="Fe3_Rdtase_TM_dom"/>
</dbReference>
<dbReference type="GO" id="GO:0009055">
    <property type="term" value="F:electron transfer activity"/>
    <property type="evidence" value="ECO:0007669"/>
    <property type="project" value="UniProtKB-UniRule"/>
</dbReference>
<keyword evidence="7" id="KW-0249">Electron transport</keyword>
<keyword evidence="2 7" id="KW-0813">Transport</keyword>
<dbReference type="RefSeq" id="WP_093922637.1">
    <property type="nucleotide sequence ID" value="NZ_FOMW01000003.1"/>
</dbReference>
<evidence type="ECO:0000256" key="3">
    <source>
        <dbReference type="ARBA" id="ARBA00022692"/>
    </source>
</evidence>
<evidence type="ECO:0000256" key="7">
    <source>
        <dbReference type="HAMAP-Rule" id="MF_01207"/>
    </source>
</evidence>
<keyword evidence="3 7" id="KW-0812">Transmembrane</keyword>
<dbReference type="HAMAP" id="MF_01207">
    <property type="entry name" value="MsrQ"/>
    <property type="match status" value="1"/>
</dbReference>
<dbReference type="EMBL" id="FOMW01000003">
    <property type="protein sequence ID" value="SFD83111.1"/>
    <property type="molecule type" value="Genomic_DNA"/>
</dbReference>
<dbReference type="STRING" id="74348.SAMN04488523_1032"/>
<keyword evidence="7" id="KW-0349">Heme</keyword>
<keyword evidence="5 7" id="KW-0408">Iron</keyword>
<protein>
    <recommendedName>
        <fullName evidence="7">Protein-methionine-sulfoxide reductase heme-binding subunit MsrQ</fullName>
    </recommendedName>
    <alternativeName>
        <fullName evidence="7">Flavocytochrome MsrQ</fullName>
    </alternativeName>
</protein>
<reference evidence="9 10" key="1">
    <citation type="submission" date="2016-10" db="EMBL/GenBank/DDBJ databases">
        <authorList>
            <person name="de Groot N.N."/>
        </authorList>
    </citation>
    <scope>NUCLEOTIDE SEQUENCE [LARGE SCALE GENOMIC DNA]</scope>
    <source>
        <strain evidence="9 10">DSM 11443</strain>
    </source>
</reference>
<dbReference type="NCBIfam" id="NF003833">
    <property type="entry name" value="PRK05419.1-5"/>
    <property type="match status" value="1"/>
</dbReference>
<dbReference type="Pfam" id="PF01794">
    <property type="entry name" value="Ferric_reduct"/>
    <property type="match status" value="1"/>
</dbReference>
<comment type="cofactor">
    <cofactor evidence="7">
        <name>FMN</name>
        <dbReference type="ChEBI" id="CHEBI:58210"/>
    </cofactor>
    <text evidence="7">Binds 1 FMN per subunit.</text>
</comment>
<keyword evidence="6 7" id="KW-0472">Membrane</keyword>
<dbReference type="AlphaFoldDB" id="A0A1I1VJP1"/>
<evidence type="ECO:0000256" key="4">
    <source>
        <dbReference type="ARBA" id="ARBA00022989"/>
    </source>
</evidence>
<dbReference type="InterPro" id="IPR022837">
    <property type="entry name" value="MsrQ-like"/>
</dbReference>
<keyword evidence="7" id="KW-1003">Cell membrane</keyword>
<feature type="transmembrane region" description="Helical" evidence="7">
    <location>
        <begin position="172"/>
        <end position="189"/>
    </location>
</feature>
<dbReference type="GO" id="GO:0016679">
    <property type="term" value="F:oxidoreductase activity, acting on diphenols and related substances as donors"/>
    <property type="evidence" value="ECO:0007669"/>
    <property type="project" value="TreeGrafter"/>
</dbReference>
<feature type="transmembrane region" description="Helical" evidence="7">
    <location>
        <begin position="71"/>
        <end position="88"/>
    </location>
</feature>
<feature type="transmembrane region" description="Helical" evidence="7">
    <location>
        <begin position="100"/>
        <end position="124"/>
    </location>
</feature>
<evidence type="ECO:0000313" key="10">
    <source>
        <dbReference type="Proteomes" id="UP000198977"/>
    </source>
</evidence>
<feature type="domain" description="Ferric oxidoreductase" evidence="8">
    <location>
        <begin position="68"/>
        <end position="180"/>
    </location>
</feature>
<evidence type="ECO:0000256" key="6">
    <source>
        <dbReference type="ARBA" id="ARBA00023136"/>
    </source>
</evidence>
<keyword evidence="10" id="KW-1185">Reference proteome</keyword>
<feature type="transmembrane region" description="Helical" evidence="7">
    <location>
        <begin position="31"/>
        <end position="51"/>
    </location>
</feature>
<comment type="cofactor">
    <cofactor evidence="7">
        <name>heme b</name>
        <dbReference type="ChEBI" id="CHEBI:60344"/>
    </cofactor>
    <text evidence="7">Binds 1 heme b (iron(II)-protoporphyrin IX) group per subunit.</text>
</comment>
<gene>
    <name evidence="7" type="primary">msrQ</name>
    <name evidence="9" type="ORF">SAMN04488523_1032</name>
</gene>
<dbReference type="PANTHER" id="PTHR36964">
    <property type="entry name" value="PROTEIN-METHIONINE-SULFOXIDE REDUCTASE HEME-BINDING SUBUNIT MSRQ"/>
    <property type="match status" value="1"/>
</dbReference>
<evidence type="ECO:0000256" key="2">
    <source>
        <dbReference type="ARBA" id="ARBA00022448"/>
    </source>
</evidence>
<feature type="transmembrane region" description="Helical" evidence="7">
    <location>
        <begin position="195"/>
        <end position="214"/>
    </location>
</feature>
<dbReference type="OrthoDB" id="9788328at2"/>
<dbReference type="GO" id="GO:0010181">
    <property type="term" value="F:FMN binding"/>
    <property type="evidence" value="ECO:0007669"/>
    <property type="project" value="UniProtKB-UniRule"/>
</dbReference>
<organism evidence="9 10">
    <name type="scientific">Sulfitobacter brevis</name>
    <dbReference type="NCBI Taxonomy" id="74348"/>
    <lineage>
        <taxon>Bacteria</taxon>
        <taxon>Pseudomonadati</taxon>
        <taxon>Pseudomonadota</taxon>
        <taxon>Alphaproteobacteria</taxon>
        <taxon>Rhodobacterales</taxon>
        <taxon>Roseobacteraceae</taxon>
        <taxon>Sulfitobacter</taxon>
    </lineage>
</organism>
<dbReference type="GO" id="GO:0030091">
    <property type="term" value="P:protein repair"/>
    <property type="evidence" value="ECO:0007669"/>
    <property type="project" value="UniProtKB-UniRule"/>
</dbReference>